<dbReference type="PANTHER" id="PTHR43072">
    <property type="entry name" value="N-ACETYLTRANSFERASE"/>
    <property type="match status" value="1"/>
</dbReference>
<dbReference type="PROSITE" id="PS51186">
    <property type="entry name" value="GNAT"/>
    <property type="match status" value="1"/>
</dbReference>
<feature type="domain" description="N-acetyltransferase" evidence="2">
    <location>
        <begin position="4"/>
        <end position="146"/>
    </location>
</feature>
<reference evidence="3" key="1">
    <citation type="submission" date="2020-08" db="EMBL/GenBank/DDBJ databases">
        <title>Genome public.</title>
        <authorList>
            <person name="Liu C."/>
            <person name="Sun Q."/>
        </authorList>
    </citation>
    <scope>NUCLEOTIDE SEQUENCE</scope>
    <source>
        <strain evidence="3">NSJ-68</strain>
    </source>
</reference>
<dbReference type="EMBL" id="JACOOR010000001">
    <property type="protein sequence ID" value="MBC5658187.1"/>
    <property type="molecule type" value="Genomic_DNA"/>
</dbReference>
<keyword evidence="3" id="KW-0689">Ribosomal protein</keyword>
<sequence length="146" mass="16592">MTACEIRLMKEEDVPQVAAIEREAISPPWSEQSFLESLVLPHTLFLVAETEGEISGYCCCYRSLEEGEITNVAVRRKLRGRGIGEALLRELFRIGASEGIEAYTLEVRVSNETAIRLYGKLGFESAGIRKNFYEKPREDACIMWKR</sequence>
<evidence type="ECO:0000256" key="1">
    <source>
        <dbReference type="RuleBase" id="RU363094"/>
    </source>
</evidence>
<dbReference type="AlphaFoldDB" id="A0A923L9N6"/>
<dbReference type="InterPro" id="IPR016181">
    <property type="entry name" value="Acyl_CoA_acyltransferase"/>
</dbReference>
<dbReference type="EC" id="2.3.1.266" evidence="1"/>
<dbReference type="GO" id="GO:0005737">
    <property type="term" value="C:cytoplasm"/>
    <property type="evidence" value="ECO:0007669"/>
    <property type="project" value="UniProtKB-SubCell"/>
</dbReference>
<evidence type="ECO:0000259" key="2">
    <source>
        <dbReference type="PROSITE" id="PS51186"/>
    </source>
</evidence>
<dbReference type="RefSeq" id="WP_186872983.1">
    <property type="nucleotide sequence ID" value="NZ_JACOOR010000001.1"/>
</dbReference>
<dbReference type="InterPro" id="IPR006464">
    <property type="entry name" value="AcTrfase_RimI/Ard1"/>
</dbReference>
<dbReference type="GO" id="GO:0005840">
    <property type="term" value="C:ribosome"/>
    <property type="evidence" value="ECO:0007669"/>
    <property type="project" value="UniProtKB-KW"/>
</dbReference>
<accession>A0A923L9N6</accession>
<comment type="function">
    <text evidence="1">Acetylates the N-terminal alanine of ribosomal protein bS18.</text>
</comment>
<name>A0A923L9N6_9FIRM</name>
<organism evidence="3 4">
    <name type="scientific">Anaerosacchariphilus hominis</name>
    <dbReference type="NCBI Taxonomy" id="2763017"/>
    <lineage>
        <taxon>Bacteria</taxon>
        <taxon>Bacillati</taxon>
        <taxon>Bacillota</taxon>
        <taxon>Clostridia</taxon>
        <taxon>Lachnospirales</taxon>
        <taxon>Lachnospiraceae</taxon>
        <taxon>Anaerosacchariphilus</taxon>
    </lineage>
</organism>
<dbReference type="Gene3D" id="3.40.630.30">
    <property type="match status" value="1"/>
</dbReference>
<evidence type="ECO:0000313" key="4">
    <source>
        <dbReference type="Proteomes" id="UP000649345"/>
    </source>
</evidence>
<keyword evidence="3" id="KW-0687">Ribonucleoprotein</keyword>
<dbReference type="GO" id="GO:0008999">
    <property type="term" value="F:protein-N-terminal-alanine acetyltransferase activity"/>
    <property type="evidence" value="ECO:0007669"/>
    <property type="project" value="UniProtKB-EC"/>
</dbReference>
<dbReference type="CDD" id="cd04301">
    <property type="entry name" value="NAT_SF"/>
    <property type="match status" value="1"/>
</dbReference>
<dbReference type="Pfam" id="PF00583">
    <property type="entry name" value="Acetyltransf_1"/>
    <property type="match status" value="1"/>
</dbReference>
<comment type="similarity">
    <text evidence="1">Belongs to the acetyltransferase family. RimI subfamily.</text>
</comment>
<comment type="subcellular location">
    <subcellularLocation>
        <location evidence="1">Cytoplasm</location>
    </subcellularLocation>
</comment>
<keyword evidence="1" id="KW-0963">Cytoplasm</keyword>
<dbReference type="NCBIfam" id="TIGR01575">
    <property type="entry name" value="rimI"/>
    <property type="match status" value="1"/>
</dbReference>
<evidence type="ECO:0000313" key="3">
    <source>
        <dbReference type="EMBL" id="MBC5658187.1"/>
    </source>
</evidence>
<dbReference type="Proteomes" id="UP000649345">
    <property type="component" value="Unassembled WGS sequence"/>
</dbReference>
<keyword evidence="4" id="KW-1185">Reference proteome</keyword>
<comment type="catalytic activity">
    <reaction evidence="1">
        <text>N-terminal L-alanyl-[ribosomal protein bS18] + acetyl-CoA = N-terminal N(alpha)-acetyl-L-alanyl-[ribosomal protein bS18] + CoA + H(+)</text>
        <dbReference type="Rhea" id="RHEA:43756"/>
        <dbReference type="Rhea" id="RHEA-COMP:10676"/>
        <dbReference type="Rhea" id="RHEA-COMP:10677"/>
        <dbReference type="ChEBI" id="CHEBI:15378"/>
        <dbReference type="ChEBI" id="CHEBI:57287"/>
        <dbReference type="ChEBI" id="CHEBI:57288"/>
        <dbReference type="ChEBI" id="CHEBI:64718"/>
        <dbReference type="ChEBI" id="CHEBI:83683"/>
        <dbReference type="EC" id="2.3.1.266"/>
    </reaction>
</comment>
<proteinExistence type="inferred from homology"/>
<protein>
    <recommendedName>
        <fullName evidence="1">[Ribosomal protein bS18]-alanine N-acetyltransferase</fullName>
        <ecNumber evidence="1">2.3.1.266</ecNumber>
    </recommendedName>
</protein>
<dbReference type="SUPFAM" id="SSF55729">
    <property type="entry name" value="Acyl-CoA N-acyltransferases (Nat)"/>
    <property type="match status" value="1"/>
</dbReference>
<dbReference type="InterPro" id="IPR000182">
    <property type="entry name" value="GNAT_dom"/>
</dbReference>
<comment type="caution">
    <text evidence="3">The sequence shown here is derived from an EMBL/GenBank/DDBJ whole genome shotgun (WGS) entry which is preliminary data.</text>
</comment>
<gene>
    <name evidence="3" type="primary">rimI</name>
    <name evidence="3" type="ORF">H8S44_00095</name>
</gene>